<dbReference type="AlphaFoldDB" id="A0A6N3DPB9"/>
<sequence>MAIVTGLLVFNVNRTGIIDPVLDSGISNIPIVLQNTAILMTLAAYTDDSGEYKFQNVPIGDYRVVIASDYSRLVLDSPADFAKNATQAKL</sequence>
<dbReference type="Gene3D" id="2.60.40.10">
    <property type="entry name" value="Immunoglobulins"/>
    <property type="match status" value="1"/>
</dbReference>
<proteinExistence type="predicted"/>
<evidence type="ECO:0000313" key="5">
    <source>
        <dbReference type="EMBL" id="VYU30015.1"/>
    </source>
</evidence>
<gene>
    <name evidence="5" type="ORF">IBLFYP30_02289</name>
</gene>
<dbReference type="SUPFAM" id="SSF117074">
    <property type="entry name" value="Hypothetical protein PA1324"/>
    <property type="match status" value="1"/>
</dbReference>
<feature type="domain" description="SD-repeat containing protein B" evidence="4">
    <location>
        <begin position="11"/>
        <end position="69"/>
    </location>
</feature>
<comment type="subcellular location">
    <subcellularLocation>
        <location evidence="1">Secreted</location>
    </subcellularLocation>
</comment>
<dbReference type="InterPro" id="IPR013783">
    <property type="entry name" value="Ig-like_fold"/>
</dbReference>
<name>A0A6N3DPB9_9FIRM</name>
<evidence type="ECO:0000259" key="4">
    <source>
        <dbReference type="Pfam" id="PF17210"/>
    </source>
</evidence>
<organism evidence="5">
    <name type="scientific">Intestinibacter bartlettii</name>
    <dbReference type="NCBI Taxonomy" id="261299"/>
    <lineage>
        <taxon>Bacteria</taxon>
        <taxon>Bacillati</taxon>
        <taxon>Bacillota</taxon>
        <taxon>Clostridia</taxon>
        <taxon>Peptostreptococcales</taxon>
        <taxon>Peptostreptococcaceae</taxon>
        <taxon>Intestinibacter</taxon>
    </lineage>
</organism>
<evidence type="ECO:0000256" key="1">
    <source>
        <dbReference type="ARBA" id="ARBA00004613"/>
    </source>
</evidence>
<dbReference type="EMBL" id="CACRUE010000033">
    <property type="protein sequence ID" value="VYU30015.1"/>
    <property type="molecule type" value="Genomic_DNA"/>
</dbReference>
<evidence type="ECO:0000256" key="3">
    <source>
        <dbReference type="ARBA" id="ARBA00022729"/>
    </source>
</evidence>
<reference evidence="5" key="1">
    <citation type="submission" date="2019-11" db="EMBL/GenBank/DDBJ databases">
        <authorList>
            <person name="Feng L."/>
        </authorList>
    </citation>
    <scope>NUCLEOTIDE SEQUENCE</scope>
    <source>
        <strain evidence="5">IbartlettiiLFYP30</strain>
    </source>
</reference>
<evidence type="ECO:0000256" key="2">
    <source>
        <dbReference type="ARBA" id="ARBA00022525"/>
    </source>
</evidence>
<keyword evidence="2" id="KW-0964">Secreted</keyword>
<dbReference type="GO" id="GO:0005576">
    <property type="term" value="C:extracellular region"/>
    <property type="evidence" value="ECO:0007669"/>
    <property type="project" value="UniProtKB-SubCell"/>
</dbReference>
<protein>
    <recommendedName>
        <fullName evidence="4">SD-repeat containing protein B domain-containing protein</fullName>
    </recommendedName>
</protein>
<dbReference type="RefSeq" id="WP_156531006.1">
    <property type="nucleotide sequence ID" value="NZ_BAABXU010000001.1"/>
</dbReference>
<dbReference type="InterPro" id="IPR033764">
    <property type="entry name" value="Sdr_B"/>
</dbReference>
<keyword evidence="3" id="KW-0732">Signal</keyword>
<accession>A0A6N3DPB9</accession>
<dbReference type="Pfam" id="PF17210">
    <property type="entry name" value="SdrD_B"/>
    <property type="match status" value="1"/>
</dbReference>